<gene>
    <name evidence="1" type="primary">bioD</name>
    <name evidence="2" type="ORF">HMPREF1650_12175</name>
</gene>
<feature type="binding site" evidence="1">
    <location>
        <begin position="170"/>
        <end position="171"/>
    </location>
    <ligand>
        <name>ATP</name>
        <dbReference type="ChEBI" id="CHEBI:30616"/>
    </ligand>
</feature>
<comment type="function">
    <text evidence="1">Catalyzes a mechanistically unusual reaction, the ATP-dependent insertion of CO2 between the N7 and N8 nitrogen atoms of 7,8-diaminopelargonic acid (DAPA, also called 7,8-diammoniononanoate) to form a ureido ring.</text>
</comment>
<dbReference type="AlphaFoldDB" id="A0A095XYL3"/>
<dbReference type="GO" id="GO:0009102">
    <property type="term" value="P:biotin biosynthetic process"/>
    <property type="evidence" value="ECO:0007669"/>
    <property type="project" value="UniProtKB-UniRule"/>
</dbReference>
<comment type="caution">
    <text evidence="2">The sequence shown here is derived from an EMBL/GenBank/DDBJ whole genome shotgun (WGS) entry which is preliminary data.</text>
</comment>
<feature type="active site" evidence="1">
    <location>
        <position position="40"/>
    </location>
</feature>
<dbReference type="eggNOG" id="COG0132">
    <property type="taxonomic scope" value="Bacteria"/>
</dbReference>
<evidence type="ECO:0000313" key="2">
    <source>
        <dbReference type="EMBL" id="KGF15118.1"/>
    </source>
</evidence>
<feature type="binding site" evidence="1">
    <location>
        <position position="44"/>
    </location>
    <ligand>
        <name>substrate</name>
    </ligand>
</feature>
<dbReference type="CDD" id="cd03109">
    <property type="entry name" value="DTBS"/>
    <property type="match status" value="1"/>
</dbReference>
<dbReference type="PANTHER" id="PTHR43210:SF5">
    <property type="entry name" value="DETHIOBIOTIN SYNTHETASE"/>
    <property type="match status" value="1"/>
</dbReference>
<comment type="pathway">
    <text evidence="1">Cofactor biosynthesis; biotin biosynthesis; biotin from 7,8-diaminononanoate: step 1/2.</text>
</comment>
<sequence length="225" mass="23597">MHFRGIHIITGTGRSVGKTTATAALVAQAMAAGEEPIVVKLAQTGEPEGKGALDTIRRLTGCEDVHEFARYPDALPPAFAARRIGAEELDLEETADRLRDLAADGRPVFVEGTGGVLARISNWALPQLAEELGAKVTIVTATAPGTLNHVELTVEACRARGLEITGIIGGSISAQPDAVAECVVEQVPVITGLPVLAWLPEGAADLDREEFLGRAVGWFSGTTLE</sequence>
<protein>
    <recommendedName>
        <fullName evidence="1">ATP-dependent dethiobiotin synthetase BioD</fullName>
        <ecNumber evidence="1">6.3.3.3</ecNumber>
    </recommendedName>
    <alternativeName>
        <fullName evidence="1">DTB synthetase</fullName>
        <shortName evidence="1">DTBS</shortName>
    </alternativeName>
    <alternativeName>
        <fullName evidence="1">Dethiobiotin synthase</fullName>
    </alternativeName>
</protein>
<keyword evidence="1" id="KW-0436">Ligase</keyword>
<keyword evidence="1" id="KW-0547">Nucleotide-binding</keyword>
<comment type="cofactor">
    <cofactor evidence="1">
        <name>Mg(2+)</name>
        <dbReference type="ChEBI" id="CHEBI:18420"/>
    </cofactor>
</comment>
<dbReference type="HAMAP" id="MF_00336">
    <property type="entry name" value="BioD"/>
    <property type="match status" value="1"/>
</dbReference>
<dbReference type="SUPFAM" id="SSF52540">
    <property type="entry name" value="P-loop containing nucleoside triphosphate hydrolases"/>
    <property type="match status" value="1"/>
</dbReference>
<comment type="catalytic activity">
    <reaction evidence="1">
        <text>(7R,8S)-7,8-diammoniononanoate + CO2 + ATP = (4R,5S)-dethiobiotin + ADP + phosphate + 3 H(+)</text>
        <dbReference type="Rhea" id="RHEA:15805"/>
        <dbReference type="ChEBI" id="CHEBI:15378"/>
        <dbReference type="ChEBI" id="CHEBI:16526"/>
        <dbReference type="ChEBI" id="CHEBI:30616"/>
        <dbReference type="ChEBI" id="CHEBI:43474"/>
        <dbReference type="ChEBI" id="CHEBI:149469"/>
        <dbReference type="ChEBI" id="CHEBI:149473"/>
        <dbReference type="ChEBI" id="CHEBI:456216"/>
        <dbReference type="EC" id="6.3.3.3"/>
    </reaction>
</comment>
<keyword evidence="1" id="KW-0479">Metal-binding</keyword>
<dbReference type="Gene3D" id="3.40.50.300">
    <property type="entry name" value="P-loop containing nucleotide triphosphate hydrolases"/>
    <property type="match status" value="1"/>
</dbReference>
<feature type="binding site" evidence="1">
    <location>
        <begin position="111"/>
        <end position="114"/>
    </location>
    <ligand>
        <name>ATP</name>
        <dbReference type="ChEBI" id="CHEBI:30616"/>
    </ligand>
</feature>
<keyword evidence="1" id="KW-0067">ATP-binding</keyword>
<evidence type="ECO:0000256" key="1">
    <source>
        <dbReference type="HAMAP-Rule" id="MF_00336"/>
    </source>
</evidence>
<dbReference type="EMBL" id="JRNE01000082">
    <property type="protein sequence ID" value="KGF15118.1"/>
    <property type="molecule type" value="Genomic_DNA"/>
</dbReference>
<feature type="binding site" evidence="1">
    <location>
        <position position="111"/>
    </location>
    <ligand>
        <name>Mg(2+)</name>
        <dbReference type="ChEBI" id="CHEBI:18420"/>
    </ligand>
</feature>
<dbReference type="UniPathway" id="UPA00078">
    <property type="reaction ID" value="UER00161"/>
</dbReference>
<proteinExistence type="inferred from homology"/>
<dbReference type="PANTHER" id="PTHR43210">
    <property type="entry name" value="DETHIOBIOTIN SYNTHETASE"/>
    <property type="match status" value="1"/>
</dbReference>
<feature type="binding site" evidence="1">
    <location>
        <position position="19"/>
    </location>
    <ligand>
        <name>Mg(2+)</name>
        <dbReference type="ChEBI" id="CHEBI:18420"/>
    </ligand>
</feature>
<evidence type="ECO:0000313" key="3">
    <source>
        <dbReference type="Proteomes" id="UP000029548"/>
    </source>
</evidence>
<dbReference type="Pfam" id="PF13500">
    <property type="entry name" value="AAA_26"/>
    <property type="match status" value="1"/>
</dbReference>
<dbReference type="InterPro" id="IPR004472">
    <property type="entry name" value="DTB_synth_BioD"/>
</dbReference>
<accession>A0A095XYL3</accession>
<dbReference type="GO" id="GO:0000287">
    <property type="term" value="F:magnesium ion binding"/>
    <property type="evidence" value="ECO:0007669"/>
    <property type="project" value="UniProtKB-UniRule"/>
</dbReference>
<dbReference type="InterPro" id="IPR027417">
    <property type="entry name" value="P-loop_NTPase"/>
</dbReference>
<feature type="binding site" evidence="1">
    <location>
        <position position="54"/>
    </location>
    <ligand>
        <name>Mg(2+)</name>
        <dbReference type="ChEBI" id="CHEBI:18420"/>
    </ligand>
</feature>
<dbReference type="GO" id="GO:0005524">
    <property type="term" value="F:ATP binding"/>
    <property type="evidence" value="ECO:0007669"/>
    <property type="project" value="UniProtKB-UniRule"/>
</dbReference>
<organism evidence="2 3">
    <name type="scientific">Corynebacterium freneyi DNF00450</name>
    <dbReference type="NCBI Taxonomy" id="1287475"/>
    <lineage>
        <taxon>Bacteria</taxon>
        <taxon>Bacillati</taxon>
        <taxon>Actinomycetota</taxon>
        <taxon>Actinomycetes</taxon>
        <taxon>Mycobacteriales</taxon>
        <taxon>Corynebacteriaceae</taxon>
        <taxon>Corynebacterium</taxon>
    </lineage>
</organism>
<keyword evidence="1" id="KW-0093">Biotin biosynthesis</keyword>
<keyword evidence="1" id="KW-0460">Magnesium</keyword>
<feature type="binding site" evidence="1">
    <location>
        <begin position="15"/>
        <end position="20"/>
    </location>
    <ligand>
        <name>ATP</name>
        <dbReference type="ChEBI" id="CHEBI:30616"/>
    </ligand>
</feature>
<comment type="caution">
    <text evidence="1">Lacks conserved residue(s) required for the propagation of feature annotation.</text>
</comment>
<reference evidence="2 3" key="1">
    <citation type="submission" date="2014-07" db="EMBL/GenBank/DDBJ databases">
        <authorList>
            <person name="McCorrison J."/>
            <person name="Sanka R."/>
            <person name="Torralba M."/>
            <person name="Gillis M."/>
            <person name="Haft D.H."/>
            <person name="Methe B."/>
            <person name="Sutton G."/>
            <person name="Nelson K.E."/>
        </authorList>
    </citation>
    <scope>NUCLEOTIDE SEQUENCE [LARGE SCALE GENOMIC DNA]</scope>
    <source>
        <strain evidence="2 3">DNF00450</strain>
    </source>
</reference>
<comment type="similarity">
    <text evidence="1">Belongs to the dethiobiotin synthetase family.</text>
</comment>
<dbReference type="GO" id="GO:0004141">
    <property type="term" value="F:dethiobiotin synthase activity"/>
    <property type="evidence" value="ECO:0007669"/>
    <property type="project" value="UniProtKB-UniRule"/>
</dbReference>
<dbReference type="RefSeq" id="WP_035123669.1">
    <property type="nucleotide sequence ID" value="NZ_JRNE01000082.1"/>
</dbReference>
<dbReference type="GO" id="GO:0005829">
    <property type="term" value="C:cytosol"/>
    <property type="evidence" value="ECO:0007669"/>
    <property type="project" value="TreeGrafter"/>
</dbReference>
<feature type="binding site" evidence="1">
    <location>
        <position position="54"/>
    </location>
    <ligand>
        <name>ATP</name>
        <dbReference type="ChEBI" id="CHEBI:30616"/>
    </ligand>
</feature>
<comment type="subunit">
    <text evidence="1">Homodimer.</text>
</comment>
<comment type="subcellular location">
    <subcellularLocation>
        <location evidence="1">Cytoplasm</location>
    </subcellularLocation>
</comment>
<dbReference type="Proteomes" id="UP000029548">
    <property type="component" value="Unassembled WGS sequence"/>
</dbReference>
<keyword evidence="1" id="KW-0963">Cytoplasm</keyword>
<dbReference type="EC" id="6.3.3.3" evidence="1"/>
<name>A0A095XYL3_9CORY</name>